<keyword evidence="2 6" id="KW-0698">rRNA processing</keyword>
<evidence type="ECO:0000313" key="8">
    <source>
        <dbReference type="Proteomes" id="UP001279642"/>
    </source>
</evidence>
<evidence type="ECO:0000256" key="4">
    <source>
        <dbReference type="ARBA" id="ARBA00022679"/>
    </source>
</evidence>
<keyword evidence="1 6" id="KW-0963">Cytoplasm</keyword>
<dbReference type="InterPro" id="IPR003682">
    <property type="entry name" value="rRNA_ssu_MeTfrase_G"/>
</dbReference>
<comment type="function">
    <text evidence="6">Specifically methylates the N7 position of guanine in position 527 of 16S rRNA.</text>
</comment>
<dbReference type="PANTHER" id="PTHR31760">
    <property type="entry name" value="S-ADENOSYL-L-METHIONINE-DEPENDENT METHYLTRANSFERASES SUPERFAMILY PROTEIN"/>
    <property type="match status" value="1"/>
</dbReference>
<keyword evidence="8" id="KW-1185">Reference proteome</keyword>
<dbReference type="Gene3D" id="3.40.50.150">
    <property type="entry name" value="Vaccinia Virus protein VP39"/>
    <property type="match status" value="1"/>
</dbReference>
<dbReference type="InterPro" id="IPR029063">
    <property type="entry name" value="SAM-dependent_MTases_sf"/>
</dbReference>
<protein>
    <recommendedName>
        <fullName evidence="6">Ribosomal RNA small subunit methyltransferase G</fullName>
        <ecNumber evidence="6">2.1.1.170</ecNumber>
    </recommendedName>
    <alternativeName>
        <fullName evidence="6">16S rRNA 7-methylguanosine methyltransferase</fullName>
        <shortName evidence="6">16S rRNA m7G methyltransferase</shortName>
    </alternativeName>
</protein>
<dbReference type="EC" id="2.1.1.170" evidence="6"/>
<gene>
    <name evidence="6 7" type="primary">rsmG</name>
    <name evidence="7" type="ORF">SMD27_03800</name>
</gene>
<evidence type="ECO:0000256" key="3">
    <source>
        <dbReference type="ARBA" id="ARBA00022603"/>
    </source>
</evidence>
<feature type="binding site" evidence="6">
    <location>
        <position position="148"/>
    </location>
    <ligand>
        <name>S-adenosyl-L-methionine</name>
        <dbReference type="ChEBI" id="CHEBI:59789"/>
    </ligand>
</feature>
<comment type="caution">
    <text evidence="6">Lacks conserved residue(s) required for the propagation of feature annotation.</text>
</comment>
<keyword evidence="3 6" id="KW-0489">Methyltransferase</keyword>
<dbReference type="Proteomes" id="UP001279642">
    <property type="component" value="Unassembled WGS sequence"/>
</dbReference>
<comment type="catalytic activity">
    <reaction evidence="6">
        <text>guanosine(527) in 16S rRNA + S-adenosyl-L-methionine = N(7)-methylguanosine(527) in 16S rRNA + S-adenosyl-L-homocysteine</text>
        <dbReference type="Rhea" id="RHEA:42732"/>
        <dbReference type="Rhea" id="RHEA-COMP:10209"/>
        <dbReference type="Rhea" id="RHEA-COMP:10210"/>
        <dbReference type="ChEBI" id="CHEBI:57856"/>
        <dbReference type="ChEBI" id="CHEBI:59789"/>
        <dbReference type="ChEBI" id="CHEBI:74269"/>
        <dbReference type="ChEBI" id="CHEBI:74480"/>
        <dbReference type="EC" id="2.1.1.170"/>
    </reaction>
</comment>
<dbReference type="PIRSF" id="PIRSF003078">
    <property type="entry name" value="GidB"/>
    <property type="match status" value="1"/>
</dbReference>
<feature type="binding site" evidence="6">
    <location>
        <position position="88"/>
    </location>
    <ligand>
        <name>S-adenosyl-L-methionine</name>
        <dbReference type="ChEBI" id="CHEBI:59789"/>
    </ligand>
</feature>
<dbReference type="GO" id="GO:0032259">
    <property type="term" value="P:methylation"/>
    <property type="evidence" value="ECO:0007669"/>
    <property type="project" value="UniProtKB-KW"/>
</dbReference>
<comment type="similarity">
    <text evidence="6">Belongs to the methyltransferase superfamily. RNA methyltransferase RsmG family.</text>
</comment>
<dbReference type="EMBL" id="JAXCLW010000001">
    <property type="protein sequence ID" value="MDY0881954.1"/>
    <property type="molecule type" value="Genomic_DNA"/>
</dbReference>
<comment type="caution">
    <text evidence="7">The sequence shown here is derived from an EMBL/GenBank/DDBJ whole genome shotgun (WGS) entry which is preliminary data.</text>
</comment>
<evidence type="ECO:0000256" key="5">
    <source>
        <dbReference type="ARBA" id="ARBA00022691"/>
    </source>
</evidence>
<dbReference type="HAMAP" id="MF_00074">
    <property type="entry name" value="16SrRNA_methyltr_G"/>
    <property type="match status" value="1"/>
</dbReference>
<proteinExistence type="inferred from homology"/>
<accession>A0ABU5E729</accession>
<dbReference type="Pfam" id="PF02527">
    <property type="entry name" value="GidB"/>
    <property type="match status" value="1"/>
</dbReference>
<sequence>MTNFGPDQFISEIQGLLPDVSRETSGLWRERLETYAALLVKWQKAINLVGPATLPDLWRRHMLDSAQLLPLLPNKDGVLTDFGSGAGFPGLVLAAMTGRKVHLIDSDLRKCAFLREAAQAIGVGDRVAVHAKRFDALAAWPSAIITARACAGLDDLLAHCVPFATPETVFLLLKGAKVDEELTAAAKHWTMVVERYPSMANAGGEPPGTILKLCNLNRRTVS</sequence>
<evidence type="ECO:0000256" key="1">
    <source>
        <dbReference type="ARBA" id="ARBA00022490"/>
    </source>
</evidence>
<keyword evidence="5 6" id="KW-0949">S-adenosyl-L-methionine</keyword>
<name>A0ABU5E729_9PROT</name>
<keyword evidence="4 6" id="KW-0808">Transferase</keyword>
<evidence type="ECO:0000256" key="2">
    <source>
        <dbReference type="ARBA" id="ARBA00022552"/>
    </source>
</evidence>
<dbReference type="PANTHER" id="PTHR31760:SF0">
    <property type="entry name" value="S-ADENOSYL-L-METHIONINE-DEPENDENT METHYLTRANSFERASES SUPERFAMILY PROTEIN"/>
    <property type="match status" value="1"/>
</dbReference>
<feature type="binding site" evidence="6">
    <location>
        <position position="83"/>
    </location>
    <ligand>
        <name>S-adenosyl-L-methionine</name>
        <dbReference type="ChEBI" id="CHEBI:59789"/>
    </ligand>
</feature>
<dbReference type="RefSeq" id="WP_320507551.1">
    <property type="nucleotide sequence ID" value="NZ_JAXCLW010000001.1"/>
</dbReference>
<organism evidence="7 8">
    <name type="scientific">Dongia soli</name>
    <dbReference type="NCBI Taxonomy" id="600628"/>
    <lineage>
        <taxon>Bacteria</taxon>
        <taxon>Pseudomonadati</taxon>
        <taxon>Pseudomonadota</taxon>
        <taxon>Alphaproteobacteria</taxon>
        <taxon>Rhodospirillales</taxon>
        <taxon>Dongiaceae</taxon>
        <taxon>Dongia</taxon>
    </lineage>
</organism>
<reference evidence="7 8" key="1">
    <citation type="journal article" date="2016" name="Antonie Van Leeuwenhoek">
        <title>Dongia soli sp. nov., isolated from soil from Dokdo, Korea.</title>
        <authorList>
            <person name="Kim D.U."/>
            <person name="Lee H."/>
            <person name="Kim H."/>
            <person name="Kim S.G."/>
            <person name="Ka J.O."/>
        </authorList>
    </citation>
    <scope>NUCLEOTIDE SEQUENCE [LARGE SCALE GENOMIC DNA]</scope>
    <source>
        <strain evidence="7 8">D78</strain>
    </source>
</reference>
<evidence type="ECO:0000313" key="7">
    <source>
        <dbReference type="EMBL" id="MDY0881954.1"/>
    </source>
</evidence>
<dbReference type="GO" id="GO:0008168">
    <property type="term" value="F:methyltransferase activity"/>
    <property type="evidence" value="ECO:0007669"/>
    <property type="project" value="UniProtKB-KW"/>
</dbReference>
<dbReference type="NCBIfam" id="TIGR00138">
    <property type="entry name" value="rsmG_gidB"/>
    <property type="match status" value="1"/>
</dbReference>
<evidence type="ECO:0000256" key="6">
    <source>
        <dbReference type="HAMAP-Rule" id="MF_00074"/>
    </source>
</evidence>
<dbReference type="SUPFAM" id="SSF53335">
    <property type="entry name" value="S-adenosyl-L-methionine-dependent methyltransferases"/>
    <property type="match status" value="1"/>
</dbReference>
<comment type="subcellular location">
    <subcellularLocation>
        <location evidence="6">Cytoplasm</location>
    </subcellularLocation>
</comment>